<dbReference type="InterPro" id="IPR036322">
    <property type="entry name" value="WD40_repeat_dom_sf"/>
</dbReference>
<proteinExistence type="predicted"/>
<protein>
    <submittedName>
        <fullName evidence="1">Uncharacterized protein</fullName>
    </submittedName>
</protein>
<organism evidence="1 2">
    <name type="scientific">Astathelohania contejeani</name>
    <dbReference type="NCBI Taxonomy" id="164912"/>
    <lineage>
        <taxon>Eukaryota</taxon>
        <taxon>Fungi</taxon>
        <taxon>Fungi incertae sedis</taxon>
        <taxon>Microsporidia</taxon>
        <taxon>Astathelohaniidae</taxon>
        <taxon>Astathelohania</taxon>
    </lineage>
</organism>
<sequence length="279" mass="31899">MKPFDSTLISTTPINLPNTNNIVIPTHLITIQYHTTIPQYIHTIENFTFKKYQVYPFKLIGSKSIKNDSVHSILATQNYIFTMSNKELIKYDITGIKNRISGEFFDSSISTFKKVLCIYTPESLKTYTLDTLQPIESFKCESFFFNEDIFMLSHNGILELFLYGNPLTKIKYPEIITSITCNVIISKIYAGGKSGAVYCTHLDGSSGSKMLFKIHDSQIVDIKLSFDENYLYTLDKNGVLAIFDTNNDHYLTSVQTEERRINLLYLPELKIKDEPVGIS</sequence>
<evidence type="ECO:0000313" key="2">
    <source>
        <dbReference type="Proteomes" id="UP001516464"/>
    </source>
</evidence>
<reference evidence="1 2" key="1">
    <citation type="submission" date="2019-01" db="EMBL/GenBank/DDBJ databases">
        <title>Genomes sequencing and comparative genomics of infectious freshwater microsporidia, Cucumispora dikerogammari and Thelohania contejeani.</title>
        <authorList>
            <person name="Cormier A."/>
            <person name="Giraud I."/>
            <person name="Wattier R."/>
            <person name="Teixeira M."/>
            <person name="Grandjean F."/>
            <person name="Rigaud T."/>
            <person name="Cordaux R."/>
        </authorList>
    </citation>
    <scope>NUCLEOTIDE SEQUENCE [LARGE SCALE GENOMIC DNA]</scope>
    <source>
        <strain evidence="1">T1</strain>
        <tissue evidence="1">Spores</tissue>
    </source>
</reference>
<keyword evidence="2" id="KW-1185">Reference proteome</keyword>
<comment type="caution">
    <text evidence="1">The sequence shown here is derived from an EMBL/GenBank/DDBJ whole genome shotgun (WGS) entry which is preliminary data.</text>
</comment>
<gene>
    <name evidence="1" type="ORF">TCON_0841</name>
</gene>
<dbReference type="Proteomes" id="UP001516464">
    <property type="component" value="Unassembled WGS sequence"/>
</dbReference>
<name>A0ABQ7I0P4_9MICR</name>
<accession>A0ABQ7I0P4</accession>
<dbReference type="SUPFAM" id="SSF50978">
    <property type="entry name" value="WD40 repeat-like"/>
    <property type="match status" value="1"/>
</dbReference>
<evidence type="ECO:0000313" key="1">
    <source>
        <dbReference type="EMBL" id="KAF7683957.1"/>
    </source>
</evidence>
<dbReference type="Gene3D" id="2.130.10.10">
    <property type="entry name" value="YVTN repeat-like/Quinoprotein amine dehydrogenase"/>
    <property type="match status" value="1"/>
</dbReference>
<dbReference type="EMBL" id="SBIQ01000038">
    <property type="protein sequence ID" value="KAF7683957.1"/>
    <property type="molecule type" value="Genomic_DNA"/>
</dbReference>
<dbReference type="InterPro" id="IPR015943">
    <property type="entry name" value="WD40/YVTN_repeat-like_dom_sf"/>
</dbReference>